<dbReference type="GO" id="GO:0005700">
    <property type="term" value="C:polytene chromosome"/>
    <property type="evidence" value="ECO:0007669"/>
    <property type="project" value="TreeGrafter"/>
</dbReference>
<feature type="non-terminal residue" evidence="1">
    <location>
        <position position="1"/>
    </location>
</feature>
<dbReference type="Proteomes" id="UP000092124">
    <property type="component" value="Unassembled WGS sequence"/>
</dbReference>
<dbReference type="InterPro" id="IPR051760">
    <property type="entry name" value="KMT5A"/>
</dbReference>
<keyword evidence="2" id="KW-1185">Reference proteome</keyword>
<evidence type="ECO:0000313" key="2">
    <source>
        <dbReference type="Proteomes" id="UP000092124"/>
    </source>
</evidence>
<dbReference type="PANTHER" id="PTHR46167">
    <property type="entry name" value="N-LYSINE METHYLTRANSFERASE KMT5A"/>
    <property type="match status" value="1"/>
</dbReference>
<name>A0A1A6HIT9_NEOLE</name>
<dbReference type="OrthoDB" id="5560686at2759"/>
<dbReference type="GO" id="GO:0043516">
    <property type="term" value="P:regulation of DNA damage response, signal transduction by p53 class mediator"/>
    <property type="evidence" value="ECO:0007669"/>
    <property type="project" value="TreeGrafter"/>
</dbReference>
<dbReference type="GO" id="GO:0006357">
    <property type="term" value="P:regulation of transcription by RNA polymerase II"/>
    <property type="evidence" value="ECO:0007669"/>
    <property type="project" value="TreeGrafter"/>
</dbReference>
<reference evidence="1 2" key="1">
    <citation type="submission" date="2016-06" db="EMBL/GenBank/DDBJ databases">
        <title>The Draft Genome Sequence and Annotation of the Desert Woodrat Neotoma lepida.</title>
        <authorList>
            <person name="Campbell M."/>
            <person name="Oakeson K.F."/>
            <person name="Yandell M."/>
            <person name="Halpert J.R."/>
            <person name="Dearing D."/>
        </authorList>
    </citation>
    <scope>NUCLEOTIDE SEQUENCE [LARGE SCALE GENOMIC DNA]</scope>
    <source>
        <strain evidence="1">417</strain>
        <tissue evidence="1">Liver</tissue>
    </source>
</reference>
<gene>
    <name evidence="1" type="ORF">A6R68_19427</name>
</gene>
<dbReference type="SUPFAM" id="SSF82199">
    <property type="entry name" value="SET domain"/>
    <property type="match status" value="1"/>
</dbReference>
<dbReference type="EMBL" id="LZPO01027498">
    <property type="protein sequence ID" value="OBS78186.1"/>
    <property type="molecule type" value="Genomic_DNA"/>
</dbReference>
<evidence type="ECO:0000313" key="1">
    <source>
        <dbReference type="EMBL" id="OBS78186.1"/>
    </source>
</evidence>
<proteinExistence type="predicted"/>
<dbReference type="GO" id="GO:0005634">
    <property type="term" value="C:nucleus"/>
    <property type="evidence" value="ECO:0007669"/>
    <property type="project" value="TreeGrafter"/>
</dbReference>
<dbReference type="Gene3D" id="2.170.270.10">
    <property type="entry name" value="SET domain"/>
    <property type="match status" value="1"/>
</dbReference>
<accession>A0A1A6HIT9</accession>
<dbReference type="STRING" id="56216.A0A1A6HIT9"/>
<dbReference type="AlphaFoldDB" id="A0A1A6HIT9"/>
<feature type="non-terminal residue" evidence="1">
    <location>
        <position position="157"/>
    </location>
</feature>
<dbReference type="InterPro" id="IPR046341">
    <property type="entry name" value="SET_dom_sf"/>
</dbReference>
<comment type="caution">
    <text evidence="1">The sequence shown here is derived from an EMBL/GenBank/DDBJ whole genome shotgun (WGS) entry which is preliminary data.</text>
</comment>
<sequence>VFLLYLNISPPSCNSTNAVVAKKALKIPLKGRKGKKIDELIKSRKETVQKIDLSDGKGRAVIATKQFSWRDFLVEYHGNFIEITDAKKKESLYTQDPSPGCYMYYFQYLSTAYCTKLHDIHGIPHLTLSTPETLQLGRSSCTTMVTSATPPWKPTLD</sequence>
<protein>
    <submittedName>
        <fullName evidence="1">Uncharacterized protein</fullName>
    </submittedName>
</protein>
<dbReference type="PANTHER" id="PTHR46167:SF1">
    <property type="entry name" value="N-LYSINE METHYLTRANSFERASE KMT5A"/>
    <property type="match status" value="1"/>
</dbReference>
<dbReference type="GO" id="GO:0042799">
    <property type="term" value="F:histone H4K20 methyltransferase activity"/>
    <property type="evidence" value="ECO:0007669"/>
    <property type="project" value="TreeGrafter"/>
</dbReference>
<organism evidence="1 2">
    <name type="scientific">Neotoma lepida</name>
    <name type="common">Desert woodrat</name>
    <dbReference type="NCBI Taxonomy" id="56216"/>
    <lineage>
        <taxon>Eukaryota</taxon>
        <taxon>Metazoa</taxon>
        <taxon>Chordata</taxon>
        <taxon>Craniata</taxon>
        <taxon>Vertebrata</taxon>
        <taxon>Euteleostomi</taxon>
        <taxon>Mammalia</taxon>
        <taxon>Eutheria</taxon>
        <taxon>Euarchontoglires</taxon>
        <taxon>Glires</taxon>
        <taxon>Rodentia</taxon>
        <taxon>Myomorpha</taxon>
        <taxon>Muroidea</taxon>
        <taxon>Cricetidae</taxon>
        <taxon>Neotominae</taxon>
        <taxon>Neotoma</taxon>
    </lineage>
</organism>